<comment type="caution">
    <text evidence="1">The sequence shown here is derived from an EMBL/GenBank/DDBJ whole genome shotgun (WGS) entry which is preliminary data.</text>
</comment>
<protein>
    <submittedName>
        <fullName evidence="1">Uncharacterized protein</fullName>
    </submittedName>
</protein>
<reference evidence="1 2" key="1">
    <citation type="submission" date="2019-05" db="EMBL/GenBank/DDBJ databases">
        <title>Another draft genome of Portunus trituberculatus and its Hox gene families provides insights of decapod evolution.</title>
        <authorList>
            <person name="Jeong J.-H."/>
            <person name="Song I."/>
            <person name="Kim S."/>
            <person name="Choi T."/>
            <person name="Kim D."/>
            <person name="Ryu S."/>
            <person name="Kim W."/>
        </authorList>
    </citation>
    <scope>NUCLEOTIDE SEQUENCE [LARGE SCALE GENOMIC DNA]</scope>
    <source>
        <tissue evidence="1">Muscle</tissue>
    </source>
</reference>
<organism evidence="1 2">
    <name type="scientific">Portunus trituberculatus</name>
    <name type="common">Swimming crab</name>
    <name type="synonym">Neptunus trituberculatus</name>
    <dbReference type="NCBI Taxonomy" id="210409"/>
    <lineage>
        <taxon>Eukaryota</taxon>
        <taxon>Metazoa</taxon>
        <taxon>Ecdysozoa</taxon>
        <taxon>Arthropoda</taxon>
        <taxon>Crustacea</taxon>
        <taxon>Multicrustacea</taxon>
        <taxon>Malacostraca</taxon>
        <taxon>Eumalacostraca</taxon>
        <taxon>Eucarida</taxon>
        <taxon>Decapoda</taxon>
        <taxon>Pleocyemata</taxon>
        <taxon>Brachyura</taxon>
        <taxon>Eubrachyura</taxon>
        <taxon>Portunoidea</taxon>
        <taxon>Portunidae</taxon>
        <taxon>Portuninae</taxon>
        <taxon>Portunus</taxon>
    </lineage>
</organism>
<keyword evidence="2" id="KW-1185">Reference proteome</keyword>
<proteinExistence type="predicted"/>
<evidence type="ECO:0000313" key="1">
    <source>
        <dbReference type="EMBL" id="MPC57506.1"/>
    </source>
</evidence>
<accession>A0A5B7GIV1</accession>
<dbReference type="Proteomes" id="UP000324222">
    <property type="component" value="Unassembled WGS sequence"/>
</dbReference>
<name>A0A5B7GIV1_PORTR</name>
<sequence length="40" mass="4823">MFLYAFWLLYNDFIQLQKLMWGIKIVKALAINLLTFIDLT</sequence>
<evidence type="ECO:0000313" key="2">
    <source>
        <dbReference type="Proteomes" id="UP000324222"/>
    </source>
</evidence>
<dbReference type="EMBL" id="VSRR010014838">
    <property type="protein sequence ID" value="MPC57506.1"/>
    <property type="molecule type" value="Genomic_DNA"/>
</dbReference>
<gene>
    <name evidence="1" type="ORF">E2C01_051487</name>
</gene>
<dbReference type="AlphaFoldDB" id="A0A5B7GIV1"/>